<reference evidence="13" key="2">
    <citation type="submission" date="2024-08" db="UniProtKB">
        <authorList>
            <consortium name="EnsemblMetazoa"/>
        </authorList>
    </citation>
    <scope>IDENTIFICATION</scope>
</reference>
<evidence type="ECO:0000313" key="11">
    <source>
        <dbReference type="EMBL" id="ENN75563.1"/>
    </source>
</evidence>
<dbReference type="EnsemblMetazoa" id="XM_019907203.1">
    <property type="protein sequence ID" value="XP_019762762.1"/>
    <property type="gene ID" value="LOC109539456"/>
</dbReference>
<evidence type="ECO:0000256" key="3">
    <source>
        <dbReference type="ARBA" id="ARBA00024472"/>
    </source>
</evidence>
<dbReference type="PRINTS" id="PR00332">
    <property type="entry name" value="HISTRIAD"/>
</dbReference>
<keyword evidence="14" id="KW-1185">Reference proteome</keyword>
<dbReference type="OMA" id="EKKCIFC"/>
<evidence type="ECO:0000313" key="14">
    <source>
        <dbReference type="Proteomes" id="UP000019118"/>
    </source>
</evidence>
<comment type="catalytic activity">
    <reaction evidence="3">
        <text>adenosine 5'-phosphoramidate + H2O = NH4(+) + AMP</text>
        <dbReference type="Rhea" id="RHEA:67916"/>
        <dbReference type="ChEBI" id="CHEBI:15377"/>
        <dbReference type="ChEBI" id="CHEBI:28938"/>
        <dbReference type="ChEBI" id="CHEBI:57890"/>
        <dbReference type="ChEBI" id="CHEBI:456215"/>
    </reaction>
</comment>
<feature type="active site" description="Tele-AMP-histidine intermediate" evidence="7">
    <location>
        <position position="99"/>
    </location>
</feature>
<dbReference type="SUPFAM" id="SSF54197">
    <property type="entry name" value="HIT-like"/>
    <property type="match status" value="1"/>
</dbReference>
<evidence type="ECO:0000256" key="4">
    <source>
        <dbReference type="ARBA" id="ARBA00025764"/>
    </source>
</evidence>
<gene>
    <name evidence="13" type="primary">109539456</name>
    <name evidence="12" type="ORF">D910_04849</name>
    <name evidence="11" type="ORF">YQE_07906</name>
</gene>
<dbReference type="InterPro" id="IPR036265">
    <property type="entry name" value="HIT-like_sf"/>
</dbReference>
<dbReference type="GO" id="GO:0000166">
    <property type="term" value="F:nucleotide binding"/>
    <property type="evidence" value="ECO:0007669"/>
    <property type="project" value="UniProtKB-KW"/>
</dbReference>
<evidence type="ECO:0000256" key="7">
    <source>
        <dbReference type="PIRSR" id="PIRSR601310-1"/>
    </source>
</evidence>
<proteinExistence type="inferred from homology"/>
<dbReference type="EMBL" id="KB741011">
    <property type="protein sequence ID" value="ENN75563.1"/>
    <property type="molecule type" value="Genomic_DNA"/>
</dbReference>
<dbReference type="PANTHER" id="PTHR12486:SF5">
    <property type="entry name" value="ADENOSINE 5'-MONOPHOSPHORAMIDASE HINT3"/>
    <property type="match status" value="1"/>
</dbReference>
<dbReference type="PROSITE" id="PS51084">
    <property type="entry name" value="HIT_2"/>
    <property type="match status" value="1"/>
</dbReference>
<dbReference type="AlphaFoldDB" id="N6TCZ9"/>
<sequence>MPKECIFCKIVAKTAKASLKFENEEIMVFEDIKPASTHHYLAIPKEHIENVHSLQTAHLGLLERLVAEGRQVIEKAGGDLNDIRMGFHLPPFNSVGHVHLHLICPASNMSFIHRAMFKPNSWWFVEVSEILGKLSKLAQEEKAASSAHIQSNL</sequence>
<dbReference type="Proteomes" id="UP000030742">
    <property type="component" value="Unassembled WGS sequence"/>
</dbReference>
<dbReference type="KEGG" id="dpa:109539456"/>
<evidence type="ECO:0000259" key="10">
    <source>
        <dbReference type="PROSITE" id="PS51084"/>
    </source>
</evidence>
<dbReference type="InterPro" id="IPR001310">
    <property type="entry name" value="Histidine_triad_HIT"/>
</dbReference>
<dbReference type="GO" id="GO:0016787">
    <property type="term" value="F:hydrolase activity"/>
    <property type="evidence" value="ECO:0007669"/>
    <property type="project" value="UniProtKB-KW"/>
</dbReference>
<reference evidence="14 15" key="1">
    <citation type="journal article" date="2013" name="Genome Biol.">
        <title>Draft genome of the mountain pine beetle, Dendroctonus ponderosae Hopkins, a major forest pest.</title>
        <authorList>
            <person name="Keeling C.I."/>
            <person name="Yuen M.M."/>
            <person name="Liao N.Y."/>
            <person name="Docking T.R."/>
            <person name="Chan S.K."/>
            <person name="Taylor G.A."/>
            <person name="Palmquist D.L."/>
            <person name="Jackman S.D."/>
            <person name="Nguyen A."/>
            <person name="Li M."/>
            <person name="Henderson H."/>
            <person name="Janes J.K."/>
            <person name="Zhao Y."/>
            <person name="Pandoh P."/>
            <person name="Moore R."/>
            <person name="Sperling F.A."/>
            <person name="Huber D.P."/>
            <person name="Birol I."/>
            <person name="Jones S.J."/>
            <person name="Bohlmann J."/>
        </authorList>
    </citation>
    <scope>NUCLEOTIDE SEQUENCE</scope>
</reference>
<evidence type="ECO:0000256" key="8">
    <source>
        <dbReference type="PIRSR" id="PIRSR601310-3"/>
    </source>
</evidence>
<evidence type="ECO:0000313" key="13">
    <source>
        <dbReference type="EnsemblMetazoa" id="XP_019762762.1"/>
    </source>
</evidence>
<dbReference type="OrthoDB" id="1915375at2759"/>
<protein>
    <recommendedName>
        <fullName evidence="5">Adenosine 5'-monophosphoramidase HINT3</fullName>
    </recommendedName>
    <alternativeName>
        <fullName evidence="6">Histidine triad nucleotide-binding protein 3</fullName>
    </alternativeName>
</protein>
<comment type="similarity">
    <text evidence="4">Belongs to the HINT family.</text>
</comment>
<dbReference type="STRING" id="77166.N6TCZ9"/>
<accession>N6TCZ9</accession>
<dbReference type="Gene3D" id="3.30.428.10">
    <property type="entry name" value="HIT-like"/>
    <property type="match status" value="1"/>
</dbReference>
<feature type="short sequence motif" description="Histidine triad motif" evidence="8 9">
    <location>
        <begin position="97"/>
        <end position="101"/>
    </location>
</feature>
<evidence type="ECO:0000313" key="12">
    <source>
        <dbReference type="EMBL" id="ERL87457.1"/>
    </source>
</evidence>
<organism evidence="11">
    <name type="scientific">Dendroctonus ponderosae</name>
    <name type="common">Mountain pine beetle</name>
    <dbReference type="NCBI Taxonomy" id="77166"/>
    <lineage>
        <taxon>Eukaryota</taxon>
        <taxon>Metazoa</taxon>
        <taxon>Ecdysozoa</taxon>
        <taxon>Arthropoda</taxon>
        <taxon>Hexapoda</taxon>
        <taxon>Insecta</taxon>
        <taxon>Pterygota</taxon>
        <taxon>Neoptera</taxon>
        <taxon>Endopterygota</taxon>
        <taxon>Coleoptera</taxon>
        <taxon>Polyphaga</taxon>
        <taxon>Cucujiformia</taxon>
        <taxon>Curculionidae</taxon>
        <taxon>Scolytinae</taxon>
        <taxon>Dendroctonus</taxon>
    </lineage>
</organism>
<evidence type="ECO:0000256" key="2">
    <source>
        <dbReference type="ARBA" id="ARBA00022801"/>
    </source>
</evidence>
<evidence type="ECO:0000313" key="15">
    <source>
        <dbReference type="Proteomes" id="UP000030742"/>
    </source>
</evidence>
<dbReference type="HOGENOM" id="CLU_056776_4_2_1"/>
<feature type="non-terminal residue" evidence="11">
    <location>
        <position position="1"/>
    </location>
</feature>
<evidence type="ECO:0000256" key="6">
    <source>
        <dbReference type="ARBA" id="ARBA00042361"/>
    </source>
</evidence>
<evidence type="ECO:0000256" key="1">
    <source>
        <dbReference type="ARBA" id="ARBA00022741"/>
    </source>
</evidence>
<keyword evidence="1" id="KW-0547">Nucleotide-binding</keyword>
<evidence type="ECO:0000256" key="5">
    <source>
        <dbReference type="ARBA" id="ARBA00039802"/>
    </source>
</evidence>
<keyword evidence="2" id="KW-0378">Hydrolase</keyword>
<dbReference type="Proteomes" id="UP000019118">
    <property type="component" value="Unassembled WGS sequence"/>
</dbReference>
<feature type="domain" description="HIT" evidence="10">
    <location>
        <begin position="6"/>
        <end position="112"/>
    </location>
</feature>
<dbReference type="PANTHER" id="PTHR12486">
    <property type="entry name" value="APRATAXIN-RELATED"/>
    <property type="match status" value="1"/>
</dbReference>
<dbReference type="Pfam" id="PF11969">
    <property type="entry name" value="DcpS_C"/>
    <property type="match status" value="1"/>
</dbReference>
<dbReference type="InterPro" id="IPR011146">
    <property type="entry name" value="HIT-like"/>
</dbReference>
<name>N6TCZ9_DENPD</name>
<dbReference type="EMBL" id="KB631957">
    <property type="protein sequence ID" value="ERL87457.1"/>
    <property type="molecule type" value="Genomic_DNA"/>
</dbReference>
<evidence type="ECO:0000256" key="9">
    <source>
        <dbReference type="PROSITE-ProRule" id="PRU00464"/>
    </source>
</evidence>